<dbReference type="InterPro" id="IPR004113">
    <property type="entry name" value="FAD-bd_oxidored_4_C"/>
</dbReference>
<reference evidence="9 10" key="1">
    <citation type="submission" date="2021-03" db="EMBL/GenBank/DDBJ databases">
        <authorList>
            <person name="Peeters C."/>
        </authorList>
    </citation>
    <scope>NUCLEOTIDE SEQUENCE [LARGE SCALE GENOMIC DNA]</scope>
    <source>
        <strain evidence="9 10">LMG 26411</strain>
    </source>
</reference>
<keyword evidence="4" id="KW-0274">FAD</keyword>
<dbReference type="Gene3D" id="3.30.465.10">
    <property type="match status" value="1"/>
</dbReference>
<keyword evidence="6 9" id="KW-0560">Oxidoreductase</keyword>
<evidence type="ECO:0000256" key="5">
    <source>
        <dbReference type="ARBA" id="ARBA00022946"/>
    </source>
</evidence>
<dbReference type="GO" id="GO:0016491">
    <property type="term" value="F:oxidoreductase activity"/>
    <property type="evidence" value="ECO:0007669"/>
    <property type="project" value="UniProtKB-KW"/>
</dbReference>
<keyword evidence="3" id="KW-0285">Flavoprotein</keyword>
<dbReference type="SUPFAM" id="SSF55103">
    <property type="entry name" value="FAD-linked oxidases, C-terminal domain"/>
    <property type="match status" value="1"/>
</dbReference>
<dbReference type="Gene3D" id="1.10.45.10">
    <property type="entry name" value="Vanillyl-alcohol Oxidase, Chain A, domain 4"/>
    <property type="match status" value="1"/>
</dbReference>
<evidence type="ECO:0000256" key="2">
    <source>
        <dbReference type="ARBA" id="ARBA00008000"/>
    </source>
</evidence>
<dbReference type="InterPro" id="IPR016171">
    <property type="entry name" value="Vanillyl_alc_oxidase_C-sub2"/>
</dbReference>
<dbReference type="InterPro" id="IPR036318">
    <property type="entry name" value="FAD-bd_PCMH-like_sf"/>
</dbReference>
<accession>A0ABN7QHJ2</accession>
<dbReference type="PANTHER" id="PTHR11748:SF111">
    <property type="entry name" value="D-LACTATE DEHYDROGENASE, MITOCHONDRIAL-RELATED"/>
    <property type="match status" value="1"/>
</dbReference>
<dbReference type="Pfam" id="PF01565">
    <property type="entry name" value="FAD_binding_4"/>
    <property type="match status" value="1"/>
</dbReference>
<keyword evidence="5" id="KW-0809">Transit peptide</keyword>
<organism evidence="9 10">
    <name type="scientific">Cupriavidus numazuensis</name>
    <dbReference type="NCBI Taxonomy" id="221992"/>
    <lineage>
        <taxon>Bacteria</taxon>
        <taxon>Pseudomonadati</taxon>
        <taxon>Pseudomonadota</taxon>
        <taxon>Betaproteobacteria</taxon>
        <taxon>Burkholderiales</taxon>
        <taxon>Burkholderiaceae</taxon>
        <taxon>Cupriavidus</taxon>
    </lineage>
</organism>
<name>A0ABN7QHJ2_9BURK</name>
<evidence type="ECO:0000259" key="8">
    <source>
        <dbReference type="PROSITE" id="PS51387"/>
    </source>
</evidence>
<dbReference type="InterPro" id="IPR016164">
    <property type="entry name" value="FAD-linked_Oxase-like_C"/>
</dbReference>
<dbReference type="Gene3D" id="3.30.70.2740">
    <property type="match status" value="1"/>
</dbReference>
<dbReference type="Pfam" id="PF02913">
    <property type="entry name" value="FAD-oxidase_C"/>
    <property type="match status" value="1"/>
</dbReference>
<evidence type="ECO:0000256" key="4">
    <source>
        <dbReference type="ARBA" id="ARBA00022827"/>
    </source>
</evidence>
<dbReference type="EMBL" id="CAJPVI010000123">
    <property type="protein sequence ID" value="CAG2161296.1"/>
    <property type="molecule type" value="Genomic_DNA"/>
</dbReference>
<dbReference type="InterPro" id="IPR016169">
    <property type="entry name" value="FAD-bd_PCMH_sub2"/>
</dbReference>
<dbReference type="InterPro" id="IPR016166">
    <property type="entry name" value="FAD-bd_PCMH"/>
</dbReference>
<dbReference type="PROSITE" id="PS51387">
    <property type="entry name" value="FAD_PCMH"/>
    <property type="match status" value="1"/>
</dbReference>
<protein>
    <recommendedName>
        <fullName evidence="7">D-lactate dehydrogenase (cytochrome)</fullName>
        <ecNumber evidence="7">1.1.2.4</ecNumber>
    </recommendedName>
</protein>
<evidence type="ECO:0000256" key="3">
    <source>
        <dbReference type="ARBA" id="ARBA00022630"/>
    </source>
</evidence>
<evidence type="ECO:0000256" key="6">
    <source>
        <dbReference type="ARBA" id="ARBA00023002"/>
    </source>
</evidence>
<sequence length="499" mass="52600">MAFISDTPLVSAADAAADITMPRRSPSPALIATLQQRFGERFSRSRAVLLQHGTDESAYPPAPPDAVVFVTSTDEVAFVVQACAAERVPVIAFGAGSSVEGHLLAVEGGICVDFTQMNAVLAVRPEDMTATVQAGVTRSQLNATLSGSGFFFSVDPGADATIGGMVATGASGTNTVRYGTMRDNVRNLTVVTAGGEVLRTASAARKSSAGYNLTQLYCGSEGTLGLITEITVRLHPHPEVCAAAVVNFPSVHAAVDCVIQAVQAGVALARAEMLDALTIRAINAHSNLSMAELPTLCLEFGGGQAQVDEQAEWVRQIAAECGGSEFQWATRPEERTRLWSPRHHAYFAVLQLRPGSRCVTTDACVPISALAQCIADTVADIAEHGLVAPVFGHVGDGNFHCLVLIDPENPLEVQAAEAFSHRLVRRALHHGGTSTGEHGVGLHKVGYLAEEHGETGVAVMRSIKRALDPLNILNPGKVVAARLDEGWRTDESSPYGKAQ</sequence>
<dbReference type="SUPFAM" id="SSF56176">
    <property type="entry name" value="FAD-binding/transporter-associated domain-like"/>
    <property type="match status" value="1"/>
</dbReference>
<proteinExistence type="inferred from homology"/>
<comment type="caution">
    <text evidence="9">The sequence shown here is derived from an EMBL/GenBank/DDBJ whole genome shotgun (WGS) entry which is preliminary data.</text>
</comment>
<evidence type="ECO:0000256" key="7">
    <source>
        <dbReference type="ARBA" id="ARBA00038897"/>
    </source>
</evidence>
<comment type="similarity">
    <text evidence="2">Belongs to the FAD-binding oxidoreductase/transferase type 4 family.</text>
</comment>
<dbReference type="PANTHER" id="PTHR11748">
    <property type="entry name" value="D-LACTATE DEHYDROGENASE"/>
    <property type="match status" value="1"/>
</dbReference>
<comment type="cofactor">
    <cofactor evidence="1">
        <name>FAD</name>
        <dbReference type="ChEBI" id="CHEBI:57692"/>
    </cofactor>
</comment>
<dbReference type="EC" id="1.1.2.4" evidence="7"/>
<keyword evidence="10" id="KW-1185">Reference proteome</keyword>
<evidence type="ECO:0000313" key="10">
    <source>
        <dbReference type="Proteomes" id="UP000672657"/>
    </source>
</evidence>
<gene>
    <name evidence="9" type="ORF">LMG26411_08139</name>
</gene>
<dbReference type="Proteomes" id="UP000672657">
    <property type="component" value="Unassembled WGS sequence"/>
</dbReference>
<dbReference type="InterPro" id="IPR006094">
    <property type="entry name" value="Oxid_FAD_bind_N"/>
</dbReference>
<evidence type="ECO:0000256" key="1">
    <source>
        <dbReference type="ARBA" id="ARBA00001974"/>
    </source>
</evidence>
<feature type="domain" description="FAD-binding PCMH-type" evidence="8">
    <location>
        <begin position="60"/>
        <end position="237"/>
    </location>
</feature>
<evidence type="ECO:0000313" key="9">
    <source>
        <dbReference type="EMBL" id="CAG2161296.1"/>
    </source>
</evidence>